<evidence type="ECO:0000259" key="3">
    <source>
        <dbReference type="PROSITE" id="PS50940"/>
    </source>
</evidence>
<name>A0A921ZET3_MANSE</name>
<keyword evidence="5" id="KW-1185">Reference proteome</keyword>
<dbReference type="Pfam" id="PF01607">
    <property type="entry name" value="CBM_14"/>
    <property type="match status" value="1"/>
</dbReference>
<dbReference type="PANTHER" id="PTHR22933:SF42">
    <property type="entry name" value="FI18455P1-RELATED"/>
    <property type="match status" value="1"/>
</dbReference>
<dbReference type="PROSITE" id="PS50940">
    <property type="entry name" value="CHIT_BIND_II"/>
    <property type="match status" value="1"/>
</dbReference>
<dbReference type="Proteomes" id="UP000791440">
    <property type="component" value="Unassembled WGS sequence"/>
</dbReference>
<feature type="signal peptide" evidence="2">
    <location>
        <begin position="1"/>
        <end position="16"/>
    </location>
</feature>
<accession>A0A921ZET3</accession>
<evidence type="ECO:0000256" key="2">
    <source>
        <dbReference type="SAM" id="SignalP"/>
    </source>
</evidence>
<gene>
    <name evidence="4" type="ORF">O3G_MSEX009788</name>
</gene>
<reference evidence="4" key="1">
    <citation type="journal article" date="2016" name="Insect Biochem. Mol. Biol.">
        <title>Multifaceted biological insights from a draft genome sequence of the tobacco hornworm moth, Manduca sexta.</title>
        <authorList>
            <person name="Kanost M.R."/>
            <person name="Arrese E.L."/>
            <person name="Cao X."/>
            <person name="Chen Y.R."/>
            <person name="Chellapilla S."/>
            <person name="Goldsmith M.R."/>
            <person name="Grosse-Wilde E."/>
            <person name="Heckel D.G."/>
            <person name="Herndon N."/>
            <person name="Jiang H."/>
            <person name="Papanicolaou A."/>
            <person name="Qu J."/>
            <person name="Soulages J.L."/>
            <person name="Vogel H."/>
            <person name="Walters J."/>
            <person name="Waterhouse R.M."/>
            <person name="Ahn S.J."/>
            <person name="Almeida F.C."/>
            <person name="An C."/>
            <person name="Aqrawi P."/>
            <person name="Bretschneider A."/>
            <person name="Bryant W.B."/>
            <person name="Bucks S."/>
            <person name="Chao H."/>
            <person name="Chevignon G."/>
            <person name="Christen J.M."/>
            <person name="Clarke D.F."/>
            <person name="Dittmer N.T."/>
            <person name="Ferguson L.C.F."/>
            <person name="Garavelou S."/>
            <person name="Gordon K.H.J."/>
            <person name="Gunaratna R.T."/>
            <person name="Han Y."/>
            <person name="Hauser F."/>
            <person name="He Y."/>
            <person name="Heidel-Fischer H."/>
            <person name="Hirsh A."/>
            <person name="Hu Y."/>
            <person name="Jiang H."/>
            <person name="Kalra D."/>
            <person name="Klinner C."/>
            <person name="Konig C."/>
            <person name="Kovar C."/>
            <person name="Kroll A.R."/>
            <person name="Kuwar S.S."/>
            <person name="Lee S.L."/>
            <person name="Lehman R."/>
            <person name="Li K."/>
            <person name="Li Z."/>
            <person name="Liang H."/>
            <person name="Lovelace S."/>
            <person name="Lu Z."/>
            <person name="Mansfield J.H."/>
            <person name="McCulloch K.J."/>
            <person name="Mathew T."/>
            <person name="Morton B."/>
            <person name="Muzny D.M."/>
            <person name="Neunemann D."/>
            <person name="Ongeri F."/>
            <person name="Pauchet Y."/>
            <person name="Pu L.L."/>
            <person name="Pyrousis I."/>
            <person name="Rao X.J."/>
            <person name="Redding A."/>
            <person name="Roesel C."/>
            <person name="Sanchez-Gracia A."/>
            <person name="Schaack S."/>
            <person name="Shukla A."/>
            <person name="Tetreau G."/>
            <person name="Wang Y."/>
            <person name="Xiong G.H."/>
            <person name="Traut W."/>
            <person name="Walsh T.K."/>
            <person name="Worley K.C."/>
            <person name="Wu D."/>
            <person name="Wu W."/>
            <person name="Wu Y.Q."/>
            <person name="Zhang X."/>
            <person name="Zou Z."/>
            <person name="Zucker H."/>
            <person name="Briscoe A.D."/>
            <person name="Burmester T."/>
            <person name="Clem R.J."/>
            <person name="Feyereisen R."/>
            <person name="Grimmelikhuijzen C.J.P."/>
            <person name="Hamodrakas S.J."/>
            <person name="Hansson B.S."/>
            <person name="Huguet E."/>
            <person name="Jermiin L.S."/>
            <person name="Lan Q."/>
            <person name="Lehman H.K."/>
            <person name="Lorenzen M."/>
            <person name="Merzendorfer H."/>
            <person name="Michalopoulos I."/>
            <person name="Morton D.B."/>
            <person name="Muthukrishnan S."/>
            <person name="Oakeshott J.G."/>
            <person name="Palmer W."/>
            <person name="Park Y."/>
            <person name="Passarelli A.L."/>
            <person name="Rozas J."/>
            <person name="Schwartz L.M."/>
            <person name="Smith W."/>
            <person name="Southgate A."/>
            <person name="Vilcinskas A."/>
            <person name="Vogt R."/>
            <person name="Wang P."/>
            <person name="Werren J."/>
            <person name="Yu X.Q."/>
            <person name="Zhou J.J."/>
            <person name="Brown S.J."/>
            <person name="Scherer S.E."/>
            <person name="Richards S."/>
            <person name="Blissard G.W."/>
        </authorList>
    </citation>
    <scope>NUCLEOTIDE SEQUENCE</scope>
</reference>
<dbReference type="InterPro" id="IPR052976">
    <property type="entry name" value="Scoloptoxin-like"/>
</dbReference>
<dbReference type="AlphaFoldDB" id="A0A921ZET3"/>
<protein>
    <recommendedName>
        <fullName evidence="3">Chitin-binding type-2 domain-containing protein</fullName>
    </recommendedName>
</protein>
<dbReference type="PANTHER" id="PTHR22933">
    <property type="entry name" value="FI18007P1-RELATED"/>
    <property type="match status" value="1"/>
</dbReference>
<keyword evidence="2" id="KW-0732">Signal</keyword>
<evidence type="ECO:0000313" key="5">
    <source>
        <dbReference type="Proteomes" id="UP000791440"/>
    </source>
</evidence>
<evidence type="ECO:0000313" key="4">
    <source>
        <dbReference type="EMBL" id="KAG6456494.1"/>
    </source>
</evidence>
<organism evidence="4 5">
    <name type="scientific">Manduca sexta</name>
    <name type="common">Tobacco hawkmoth</name>
    <name type="synonym">Tobacco hornworm</name>
    <dbReference type="NCBI Taxonomy" id="7130"/>
    <lineage>
        <taxon>Eukaryota</taxon>
        <taxon>Metazoa</taxon>
        <taxon>Ecdysozoa</taxon>
        <taxon>Arthropoda</taxon>
        <taxon>Hexapoda</taxon>
        <taxon>Insecta</taxon>
        <taxon>Pterygota</taxon>
        <taxon>Neoptera</taxon>
        <taxon>Endopterygota</taxon>
        <taxon>Lepidoptera</taxon>
        <taxon>Glossata</taxon>
        <taxon>Ditrysia</taxon>
        <taxon>Bombycoidea</taxon>
        <taxon>Sphingidae</taxon>
        <taxon>Sphinginae</taxon>
        <taxon>Sphingini</taxon>
        <taxon>Manduca</taxon>
    </lineage>
</organism>
<evidence type="ECO:0000256" key="1">
    <source>
        <dbReference type="SAM" id="MobiDB-lite"/>
    </source>
</evidence>
<dbReference type="InterPro" id="IPR002557">
    <property type="entry name" value="Chitin-bd_dom"/>
</dbReference>
<sequence>MLCFVIFVCLASWGQAQNGRGPQHLDHNGHGWDIRLAVPGNPGNDYPTLGTIPRTTFSCAGREPGYYADIETNCQVFRVCTVGSTYGFQSFLCPNGTLFNQVVFVCDWWMNVNCQNSEKLFTFNNDQFENLRLGPQLMKDIKKMLTHPMRNPYDKAAMKANVIVMQDYKPPAGQLFPNEALIAGPERAPNNVYVPKQNLIQNVYNSENAYYGSTVEPKYVPTALTTIRPTTYRDSEFFQRQIQYDQNNRLQSTQSTPAAIISNGHTGQFAQYQNSAYTNSNTQLQRPIQNNNVRNTQYNQRQSSITRNSQTSNIQNFQREQFNRQLQNDNRKASYTNSIRQQTSLSFPKPQFNNTQNKFNQQIKSTPSQKNTLELAEEARKEVKQDVALVFSLLADSINAAKEYSNYAQREVLQSTSATPLTQYRINQDVTQISNQISQLTASQFANNNLNRIPNIITPSSPLIQENQIRSNSVYADNQLNQVPQIPTQFSNAQQSQLQRNYYSTQFQPNTNTLNANLLDNNNQIYSGQLYQFPVPDVTNQIYNRPFTGNLVQSNNIPTTNLQPSNTLQLTNINRNVELRNQAPTAVQIVPSQTLPFNSAKLQAEQAKQTKPFNQESITNLLNTGNGISAQLRDRIVGTIPHPAEDNKLVTYEKDQSYYFTSNLNGKPSTDIRSNAITSNNIETQNSNNANGKFPDLLTFQFIPSVSYELEDKKEQQQILDAFQIDEFGAPRDVVNSNLIQNTDQGRNLQTNNIGYSANQVVSAKQIDDNNNNISPLYDGPSSYLAPQSSVGNLRSQPETVQNNLNSRLEDFDEDSSNGYPKTRPTREFTF</sequence>
<dbReference type="GO" id="GO:0005576">
    <property type="term" value="C:extracellular region"/>
    <property type="evidence" value="ECO:0007669"/>
    <property type="project" value="InterPro"/>
</dbReference>
<dbReference type="EMBL" id="JH668514">
    <property type="protein sequence ID" value="KAG6456495.1"/>
    <property type="molecule type" value="Genomic_DNA"/>
</dbReference>
<feature type="domain" description="Chitin-binding type-2" evidence="3">
    <location>
        <begin position="56"/>
        <end position="116"/>
    </location>
</feature>
<feature type="region of interest" description="Disordered" evidence="1">
    <location>
        <begin position="808"/>
        <end position="831"/>
    </location>
</feature>
<dbReference type="EMBL" id="JH668514">
    <property type="protein sequence ID" value="KAG6456494.1"/>
    <property type="molecule type" value="Genomic_DNA"/>
</dbReference>
<dbReference type="GO" id="GO:0008061">
    <property type="term" value="F:chitin binding"/>
    <property type="evidence" value="ECO:0007669"/>
    <property type="project" value="InterPro"/>
</dbReference>
<dbReference type="SMART" id="SM00494">
    <property type="entry name" value="ChtBD2"/>
    <property type="match status" value="1"/>
</dbReference>
<reference evidence="4" key="2">
    <citation type="submission" date="2020-12" db="EMBL/GenBank/DDBJ databases">
        <authorList>
            <person name="Kanost M."/>
        </authorList>
    </citation>
    <scope>NUCLEOTIDE SEQUENCE</scope>
</reference>
<comment type="caution">
    <text evidence="4">The sequence shown here is derived from an EMBL/GenBank/DDBJ whole genome shotgun (WGS) entry which is preliminary data.</text>
</comment>
<feature type="chain" id="PRO_5038324497" description="Chitin-binding type-2 domain-containing protein" evidence="2">
    <location>
        <begin position="17"/>
        <end position="831"/>
    </location>
</feature>
<proteinExistence type="predicted"/>